<dbReference type="Gene3D" id="3.40.50.10710">
    <property type="entry name" value="Metallo-hydrolase/oxidoreductase"/>
    <property type="match status" value="1"/>
</dbReference>
<organism evidence="4 5">
    <name type="scientific">Sulfobacillus benefaciens</name>
    <dbReference type="NCBI Taxonomy" id="453960"/>
    <lineage>
        <taxon>Bacteria</taxon>
        <taxon>Bacillati</taxon>
        <taxon>Bacillota</taxon>
        <taxon>Clostridia</taxon>
        <taxon>Eubacteriales</taxon>
        <taxon>Clostridiales Family XVII. Incertae Sedis</taxon>
        <taxon>Sulfobacillus</taxon>
    </lineage>
</organism>
<reference evidence="4 5" key="1">
    <citation type="journal article" date="2014" name="BMC Genomics">
        <title>Comparison of environmental and isolate Sulfobacillus genomes reveals diverse carbon, sulfur, nitrogen, and hydrogen metabolisms.</title>
        <authorList>
            <person name="Justice N.B."/>
            <person name="Norman A."/>
            <person name="Brown C.T."/>
            <person name="Singh A."/>
            <person name="Thomas B.C."/>
            <person name="Banfield J.F."/>
        </authorList>
    </citation>
    <scope>NUCLEOTIDE SEQUENCE [LARGE SCALE GENOMIC DNA]</scope>
    <source>
        <strain evidence="4">AMDSBA1</strain>
    </source>
</reference>
<feature type="domain" description="Metallo-beta-lactamase" evidence="3">
    <location>
        <begin position="14"/>
        <end position="235"/>
    </location>
</feature>
<protein>
    <recommendedName>
        <fullName evidence="3">Metallo-beta-lactamase domain-containing protein</fullName>
    </recommendedName>
</protein>
<dbReference type="SMART" id="SM00849">
    <property type="entry name" value="Lactamase_B"/>
    <property type="match status" value="1"/>
</dbReference>
<evidence type="ECO:0000259" key="3">
    <source>
        <dbReference type="SMART" id="SM00849"/>
    </source>
</evidence>
<dbReference type="Gene3D" id="3.60.15.10">
    <property type="entry name" value="Ribonuclease Z/Hydroxyacylglutathione hydrolase-like"/>
    <property type="match status" value="1"/>
</dbReference>
<keyword evidence="2" id="KW-0694">RNA-binding</keyword>
<dbReference type="CDD" id="cd07732">
    <property type="entry name" value="metallo-hydrolase-like_MBL-fold"/>
    <property type="match status" value="1"/>
</dbReference>
<dbReference type="GO" id="GO:0003723">
    <property type="term" value="F:RNA binding"/>
    <property type="evidence" value="ECO:0007669"/>
    <property type="project" value="UniProtKB-KW"/>
</dbReference>
<accession>A0A2T2WUU4</accession>
<dbReference type="InterPro" id="IPR036866">
    <property type="entry name" value="RibonucZ/Hydroxyglut_hydro"/>
</dbReference>
<dbReference type="PANTHER" id="PTHR43694:SF1">
    <property type="entry name" value="RIBONUCLEASE J"/>
    <property type="match status" value="1"/>
</dbReference>
<comment type="caution">
    <text evidence="4">The sequence shown here is derived from an EMBL/GenBank/DDBJ whole genome shotgun (WGS) entry which is preliminary data.</text>
</comment>
<dbReference type="AlphaFoldDB" id="A0A2T2WUU4"/>
<name>A0A2T2WUU4_9FIRM</name>
<dbReference type="GO" id="GO:0004527">
    <property type="term" value="F:exonuclease activity"/>
    <property type="evidence" value="ECO:0007669"/>
    <property type="project" value="UniProtKB-KW"/>
</dbReference>
<evidence type="ECO:0000256" key="1">
    <source>
        <dbReference type="ARBA" id="ARBA00022839"/>
    </source>
</evidence>
<dbReference type="InterPro" id="IPR001279">
    <property type="entry name" value="Metallo-B-lactamas"/>
</dbReference>
<dbReference type="InterPro" id="IPR042173">
    <property type="entry name" value="RNase_J_2"/>
</dbReference>
<keyword evidence="1" id="KW-0540">Nuclease</keyword>
<keyword evidence="1" id="KW-0378">Hydrolase</keyword>
<dbReference type="EMBL" id="PXYT01000045">
    <property type="protein sequence ID" value="PSR26000.1"/>
    <property type="molecule type" value="Genomic_DNA"/>
</dbReference>
<proteinExistence type="predicted"/>
<evidence type="ECO:0000313" key="5">
    <source>
        <dbReference type="Proteomes" id="UP000242699"/>
    </source>
</evidence>
<dbReference type="Pfam" id="PF12706">
    <property type="entry name" value="Lactamase_B_2"/>
    <property type="match status" value="1"/>
</dbReference>
<keyword evidence="1" id="KW-0269">Exonuclease</keyword>
<sequence length="420" mass="46824">MAEISFWGGVGIIGSSKVLIEQGPWRVLLDFGMDFTPGSGLFRNGVRARPDFALYDRLRTGQAPLLPHIYRPEALHGFSLPAGSDGHTAVFITHAHIDHSGLTGWLDPNIPIYCSPETRRLMEALAEAGDVPEGYTPEFKTIDEEKPVIWGPFRVTRYPVDHDVVGASGYAVETEDGVVAFTGDIRLHGRHPEFSESFARSVRKARALVIEGTSLSFGFTQAQRPETEVDASFSHALQETPGLVLLSLYPRNLERVESFIAIARQAGRRIVWPKTLSVFFRNWGLENVLAFEEDVDVAAIRHNPGHFVLQMDPQSLPWLLDLPVGPGSVFVHANGEPLGAFDPGWDVLQDWLKFLHVPFWSIGTSGHASPEDLNRLVQWVQPDILFPLHSREPDRLLPPPGTLRWLPERGGKRYPLGGYR</sequence>
<gene>
    <name evidence="4" type="ORF">C7B43_15420</name>
</gene>
<dbReference type="Proteomes" id="UP000242699">
    <property type="component" value="Unassembled WGS sequence"/>
</dbReference>
<evidence type="ECO:0000313" key="4">
    <source>
        <dbReference type="EMBL" id="PSR26000.1"/>
    </source>
</evidence>
<dbReference type="SUPFAM" id="SSF56281">
    <property type="entry name" value="Metallo-hydrolase/oxidoreductase"/>
    <property type="match status" value="1"/>
</dbReference>
<dbReference type="PANTHER" id="PTHR43694">
    <property type="entry name" value="RIBONUCLEASE J"/>
    <property type="match status" value="1"/>
</dbReference>
<evidence type="ECO:0000256" key="2">
    <source>
        <dbReference type="ARBA" id="ARBA00022884"/>
    </source>
</evidence>